<dbReference type="AlphaFoldDB" id="A0A562S2Q6"/>
<keyword evidence="4" id="KW-1185">Reference proteome</keyword>
<sequence length="345" mass="37964">MVLYKIISVLLLLCSMAFPAMAADQVLRVMSHDSFSMDAAHVRAFEEAHGVKVRFLKASGTGAALNQAILSRGKPMADVFYGVDNTFMGRALEADIFLPHASPLLENVPDHLKLDPSFRLTPMAHGDICINYDKAWFAQKGLQPPASLKDLLKPEYKGLLVVQNPATSSPGLGFLLATVDAFGEDGWLAFWEGLRKNDVRVVASWKEAYWGHFTAASKGKRPLVVSYGASPAAEVHFAENKPEKSPTAAITAKGTGFRQVEFAGILRGTALPELAALWLDWMLDKPVQEAIPLSMFMFPANEKAELPEVFQRHAVKLEGTGGLSSERIHAMREVWMDSWTRAVLR</sequence>
<organism evidence="3 4">
    <name type="scientific">Desulfobotulus alkaliphilus</name>
    <dbReference type="NCBI Taxonomy" id="622671"/>
    <lineage>
        <taxon>Bacteria</taxon>
        <taxon>Pseudomonadati</taxon>
        <taxon>Thermodesulfobacteriota</taxon>
        <taxon>Desulfobacteria</taxon>
        <taxon>Desulfobacterales</taxon>
        <taxon>Desulfobacteraceae</taxon>
        <taxon>Desulfobotulus</taxon>
    </lineage>
</organism>
<feature type="chain" id="PRO_5021900410" evidence="2">
    <location>
        <begin position="23"/>
        <end position="345"/>
    </location>
</feature>
<dbReference type="Gene3D" id="3.40.190.10">
    <property type="entry name" value="Periplasmic binding protein-like II"/>
    <property type="match status" value="2"/>
</dbReference>
<accession>A0A562S2Q6</accession>
<proteinExistence type="predicted"/>
<dbReference type="SUPFAM" id="SSF53850">
    <property type="entry name" value="Periplasmic binding protein-like II"/>
    <property type="match status" value="1"/>
</dbReference>
<dbReference type="PANTHER" id="PTHR30006">
    <property type="entry name" value="THIAMINE-BINDING PERIPLASMIC PROTEIN-RELATED"/>
    <property type="match status" value="1"/>
</dbReference>
<dbReference type="CDD" id="cd13545">
    <property type="entry name" value="PBP2_TbpA"/>
    <property type="match status" value="1"/>
</dbReference>
<dbReference type="PANTHER" id="PTHR30006:SF2">
    <property type="entry name" value="ABC TRANSPORTER SUBSTRATE-BINDING PROTEIN"/>
    <property type="match status" value="1"/>
</dbReference>
<dbReference type="EMBL" id="VLLC01000003">
    <property type="protein sequence ID" value="TWI75635.1"/>
    <property type="molecule type" value="Genomic_DNA"/>
</dbReference>
<keyword evidence="1 2" id="KW-0732">Signal</keyword>
<dbReference type="GO" id="GO:0030975">
    <property type="term" value="F:thiamine binding"/>
    <property type="evidence" value="ECO:0007669"/>
    <property type="project" value="InterPro"/>
</dbReference>
<dbReference type="GO" id="GO:0030976">
    <property type="term" value="F:thiamine pyrophosphate binding"/>
    <property type="evidence" value="ECO:0007669"/>
    <property type="project" value="TreeGrafter"/>
</dbReference>
<evidence type="ECO:0000313" key="3">
    <source>
        <dbReference type="EMBL" id="TWI75635.1"/>
    </source>
</evidence>
<dbReference type="InterPro" id="IPR005948">
    <property type="entry name" value="ThiB-like"/>
</dbReference>
<dbReference type="GO" id="GO:0015888">
    <property type="term" value="P:thiamine transport"/>
    <property type="evidence" value="ECO:0007669"/>
    <property type="project" value="InterPro"/>
</dbReference>
<dbReference type="Pfam" id="PF13343">
    <property type="entry name" value="SBP_bac_6"/>
    <property type="match status" value="1"/>
</dbReference>
<dbReference type="GO" id="GO:0030288">
    <property type="term" value="C:outer membrane-bounded periplasmic space"/>
    <property type="evidence" value="ECO:0007669"/>
    <property type="project" value="TreeGrafter"/>
</dbReference>
<gene>
    <name evidence="3" type="ORF">LZ24_00686</name>
</gene>
<evidence type="ECO:0000256" key="2">
    <source>
        <dbReference type="SAM" id="SignalP"/>
    </source>
</evidence>
<dbReference type="Proteomes" id="UP000318307">
    <property type="component" value="Unassembled WGS sequence"/>
</dbReference>
<dbReference type="NCBIfam" id="TIGR01254">
    <property type="entry name" value="sfuA"/>
    <property type="match status" value="1"/>
</dbReference>
<evidence type="ECO:0000256" key="1">
    <source>
        <dbReference type="ARBA" id="ARBA00022729"/>
    </source>
</evidence>
<dbReference type="OrthoDB" id="5412681at2"/>
<reference evidence="3 4" key="1">
    <citation type="submission" date="2019-07" db="EMBL/GenBank/DDBJ databases">
        <title>Genome sequencing of 100 strains of the haloalkaliphilic chemolithoautotrophic sulfur-oxidizing bacterium Thioalkalivibrio.</title>
        <authorList>
            <person name="Muyzer G."/>
        </authorList>
    </citation>
    <scope>NUCLEOTIDE SEQUENCE [LARGE SCALE GENOMIC DNA]</scope>
    <source>
        <strain evidence="3 4">ASO4-4</strain>
    </source>
</reference>
<evidence type="ECO:0000313" key="4">
    <source>
        <dbReference type="Proteomes" id="UP000318307"/>
    </source>
</evidence>
<name>A0A562S2Q6_9BACT</name>
<protein>
    <submittedName>
        <fullName evidence="3">Thiamine transport system substrate-binding protein</fullName>
    </submittedName>
</protein>
<comment type="caution">
    <text evidence="3">The sequence shown here is derived from an EMBL/GenBank/DDBJ whole genome shotgun (WGS) entry which is preliminary data.</text>
</comment>
<dbReference type="RefSeq" id="WP_144682343.1">
    <property type="nucleotide sequence ID" value="NZ_VLLC01000003.1"/>
</dbReference>
<feature type="signal peptide" evidence="2">
    <location>
        <begin position="1"/>
        <end position="22"/>
    </location>
</feature>